<proteinExistence type="predicted"/>
<evidence type="ECO:0000256" key="1">
    <source>
        <dbReference type="SAM" id="Coils"/>
    </source>
</evidence>
<protein>
    <recommendedName>
        <fullName evidence="4">Transglycosylase SLT domain-containing protein</fullName>
    </recommendedName>
</protein>
<dbReference type="AlphaFoldDB" id="A0A2H0QVG9"/>
<dbReference type="Gene3D" id="1.10.530.10">
    <property type="match status" value="1"/>
</dbReference>
<organism evidence="2 3">
    <name type="scientific">Candidatus Zambryskibacteria bacterium CG10_big_fil_rev_8_21_14_0_10_42_12</name>
    <dbReference type="NCBI Taxonomy" id="1975115"/>
    <lineage>
        <taxon>Bacteria</taxon>
        <taxon>Candidatus Zambryskiibacteriota</taxon>
    </lineage>
</organism>
<evidence type="ECO:0008006" key="4">
    <source>
        <dbReference type="Google" id="ProtNLM"/>
    </source>
</evidence>
<dbReference type="SUPFAM" id="SSF53955">
    <property type="entry name" value="Lysozyme-like"/>
    <property type="match status" value="1"/>
</dbReference>
<evidence type="ECO:0000313" key="2">
    <source>
        <dbReference type="EMBL" id="PIR38280.1"/>
    </source>
</evidence>
<dbReference type="Proteomes" id="UP000231333">
    <property type="component" value="Unassembled WGS sequence"/>
</dbReference>
<feature type="coiled-coil region" evidence="1">
    <location>
        <begin position="165"/>
        <end position="237"/>
    </location>
</feature>
<gene>
    <name evidence="2" type="ORF">COV34_01570</name>
</gene>
<dbReference type="EMBL" id="PCXL01000011">
    <property type="protein sequence ID" value="PIR38280.1"/>
    <property type="molecule type" value="Genomic_DNA"/>
</dbReference>
<keyword evidence="1" id="KW-0175">Coiled coil</keyword>
<comment type="caution">
    <text evidence="2">The sequence shown here is derived from an EMBL/GenBank/DDBJ whole genome shotgun (WGS) entry which is preliminary data.</text>
</comment>
<dbReference type="Gene3D" id="6.10.250.3150">
    <property type="match status" value="1"/>
</dbReference>
<reference evidence="2 3" key="1">
    <citation type="submission" date="2017-09" db="EMBL/GenBank/DDBJ databases">
        <title>Depth-based differentiation of microbial function through sediment-hosted aquifers and enrichment of novel symbionts in the deep terrestrial subsurface.</title>
        <authorList>
            <person name="Probst A.J."/>
            <person name="Ladd B."/>
            <person name="Jarett J.K."/>
            <person name="Geller-Mcgrath D.E."/>
            <person name="Sieber C.M."/>
            <person name="Emerson J.B."/>
            <person name="Anantharaman K."/>
            <person name="Thomas B.C."/>
            <person name="Malmstrom R."/>
            <person name="Stieglmeier M."/>
            <person name="Klingl A."/>
            <person name="Woyke T."/>
            <person name="Ryan C.M."/>
            <person name="Banfield J.F."/>
        </authorList>
    </citation>
    <scope>NUCLEOTIDE SEQUENCE [LARGE SCALE GENOMIC DNA]</scope>
    <source>
        <strain evidence="2">CG10_big_fil_rev_8_21_14_0_10_42_12</strain>
    </source>
</reference>
<evidence type="ECO:0000313" key="3">
    <source>
        <dbReference type="Proteomes" id="UP000231333"/>
    </source>
</evidence>
<name>A0A2H0QVG9_9BACT</name>
<sequence>MKKVFSHFFALAMILSFFVSFIPVQVFAETVEEREARLKAELAQVEKEIAQQQAILQNKQRETASIERDVAILNARIKEQQLKIQARNIEIQRLGKDITRKNETIGELNAKIDRSKESLAQLIRKTNEIDDFSLVEVVLSNENVSDFFTDLDSFESIKLAMQSSFEEIRDTKNQAEVEKELLSQKQNEETDAKKAIEVEKQKVEANENEKKKLLSINKEQERAYESVLAERQRKAAEIRAALFALRDTSSIQFGQALEYANEAFQITGVRPAFLLGILKQESNIGQNVGSCVITDLESGTTQSVNSGNSFANGIHPTRDLPLLQTIVTTLGRDPASTKVSCPLSVGYGGAMGPAQFIPSTWNAYIPRLQQTFGVYPDPWNPRHAFIASATFLADLGAARGGYSAEHEAAARYYAGGNWASLGQGYANSVLNHAQTIQTTMIDPLQGL</sequence>
<accession>A0A2H0QVG9</accession>
<feature type="coiled-coil region" evidence="1">
    <location>
        <begin position="28"/>
        <end position="76"/>
    </location>
</feature>
<dbReference type="InterPro" id="IPR023346">
    <property type="entry name" value="Lysozyme-like_dom_sf"/>
</dbReference>